<dbReference type="InParanoid" id="A0A2R5G6W8"/>
<comment type="similarity">
    <text evidence="5">Belongs to the amidase family. GatA subfamily.</text>
</comment>
<feature type="active site" description="Charge relay system" evidence="5">
    <location>
        <position position="100"/>
    </location>
</feature>
<dbReference type="SUPFAM" id="SSF75304">
    <property type="entry name" value="Amidase signature (AS) enzymes"/>
    <property type="match status" value="1"/>
</dbReference>
<proteinExistence type="inferred from homology"/>
<accession>A0A2R5G6W8</accession>
<dbReference type="InterPro" id="IPR004412">
    <property type="entry name" value="GatA"/>
</dbReference>
<keyword evidence="5" id="KW-0496">Mitochondrion</keyword>
<keyword evidence="1 5" id="KW-0436">Ligase</keyword>
<dbReference type="PANTHER" id="PTHR11895:SF7">
    <property type="entry name" value="GLUTAMYL-TRNA(GLN) AMIDOTRANSFERASE SUBUNIT A, MITOCHONDRIAL"/>
    <property type="match status" value="1"/>
</dbReference>
<feature type="active site" description="Charge relay system" evidence="5">
    <location>
        <position position="174"/>
    </location>
</feature>
<dbReference type="HAMAP" id="MF_00120">
    <property type="entry name" value="GatA"/>
    <property type="match status" value="1"/>
</dbReference>
<evidence type="ECO:0000259" key="6">
    <source>
        <dbReference type="Pfam" id="PF01425"/>
    </source>
</evidence>
<comment type="subcellular location">
    <subcellularLocation>
        <location evidence="5">Mitochondrion</location>
    </subcellularLocation>
</comment>
<keyword evidence="2 5" id="KW-0547">Nucleotide-binding</keyword>
<keyword evidence="4 5" id="KW-0648">Protein biosynthesis</keyword>
<evidence type="ECO:0000313" key="8">
    <source>
        <dbReference type="Proteomes" id="UP000241890"/>
    </source>
</evidence>
<comment type="function">
    <text evidence="5">Allows the formation of correctly charged Gln-tRNA(Gln) through the transamidation of misacylated Glu-tRNA(Gln) in the mitochondria. The reaction takes place in the presence of glutamine and ATP through an activated gamma-phospho-Glu-tRNA(Gln).</text>
</comment>
<evidence type="ECO:0000256" key="4">
    <source>
        <dbReference type="ARBA" id="ARBA00022917"/>
    </source>
</evidence>
<evidence type="ECO:0000256" key="1">
    <source>
        <dbReference type="ARBA" id="ARBA00022598"/>
    </source>
</evidence>
<dbReference type="PANTHER" id="PTHR11895">
    <property type="entry name" value="TRANSAMIDASE"/>
    <property type="match status" value="1"/>
</dbReference>
<evidence type="ECO:0000256" key="3">
    <source>
        <dbReference type="ARBA" id="ARBA00022840"/>
    </source>
</evidence>
<feature type="active site" description="Acyl-ester intermediate" evidence="5">
    <location>
        <position position="198"/>
    </location>
</feature>
<dbReference type="OrthoDB" id="421993at2759"/>
<sequence length="509" mass="54126">MQNRHGTSEESMENQPRTVTSRFLALMTSVANAAAKARGVRAVERARKCLAEATVAKVELNAFTELRDEKSVMADVEAAQARWERGEARSPVDGLLFAVKDNICQAQTRSSAASRMLSNFVAPYDATCVSRLQAAGAIPMGRTNQDEFGMGSFGLNSYYGPSYRPGDHRVAGGSSSGSAIAVATEACHFALGSDTGGSVRLPAAFCGVMGFKPSYGRISRHGLISYASSLDTIGLLSGDVGIIAEAFGVCAGPDSNDSTCITSPLESCPLPNETQSDAAAIPLRVGIPVEYNVAELSEDARAAWHAQVEHVKICLGPETSIVPMSVPSVRDALPAYYVLACAEASSNLARYDGVQYGHRAAWSDDFETLHQEYTASRTEGFGAEVQRRILMGAHVLSAEAFDTLYLRANAVRDALREDFSAVFHHVDFLITPVAPGPAPTPEEAAQQDLVQSYLTDVMTVPSSLAGLPSMALPFARTSTSQEDVGSYQLIAGPRQDAKLLSTARLLSAA</sequence>
<dbReference type="AlphaFoldDB" id="A0A2R5G6W8"/>
<comment type="catalytic activity">
    <reaction evidence="5">
        <text>L-glutamyl-tRNA(Gln) + L-glutamine + ATP + H2O = L-glutaminyl-tRNA(Gln) + L-glutamate + ADP + phosphate + H(+)</text>
        <dbReference type="Rhea" id="RHEA:17521"/>
        <dbReference type="Rhea" id="RHEA-COMP:9681"/>
        <dbReference type="Rhea" id="RHEA-COMP:9684"/>
        <dbReference type="ChEBI" id="CHEBI:15377"/>
        <dbReference type="ChEBI" id="CHEBI:15378"/>
        <dbReference type="ChEBI" id="CHEBI:29985"/>
        <dbReference type="ChEBI" id="CHEBI:30616"/>
        <dbReference type="ChEBI" id="CHEBI:43474"/>
        <dbReference type="ChEBI" id="CHEBI:58359"/>
        <dbReference type="ChEBI" id="CHEBI:78520"/>
        <dbReference type="ChEBI" id="CHEBI:78521"/>
        <dbReference type="ChEBI" id="CHEBI:456216"/>
        <dbReference type="EC" id="6.3.5.7"/>
    </reaction>
</comment>
<comment type="caution">
    <text evidence="7">The sequence shown here is derived from an EMBL/GenBank/DDBJ whole genome shotgun (WGS) entry which is preliminary data.</text>
</comment>
<dbReference type="InterPro" id="IPR036928">
    <property type="entry name" value="AS_sf"/>
</dbReference>
<dbReference type="InterPro" id="IPR023631">
    <property type="entry name" value="Amidase_dom"/>
</dbReference>
<keyword evidence="7" id="KW-0808">Transferase</keyword>
<dbReference type="GO" id="GO:0005524">
    <property type="term" value="F:ATP binding"/>
    <property type="evidence" value="ECO:0007669"/>
    <property type="project" value="UniProtKB-KW"/>
</dbReference>
<feature type="domain" description="Amidase" evidence="6">
    <location>
        <begin position="47"/>
        <end position="500"/>
    </location>
</feature>
<reference evidence="7 8" key="1">
    <citation type="submission" date="2017-12" db="EMBL/GenBank/DDBJ databases">
        <title>Sequencing, de novo assembly and annotation of complete genome of a new Thraustochytrid species, strain FCC1311.</title>
        <authorList>
            <person name="Sedici K."/>
            <person name="Godart F."/>
            <person name="Aiese Cigliano R."/>
            <person name="Sanseverino W."/>
            <person name="Barakat M."/>
            <person name="Ortet P."/>
            <person name="Marechal E."/>
            <person name="Cagnac O."/>
            <person name="Amato A."/>
        </authorList>
    </citation>
    <scope>NUCLEOTIDE SEQUENCE [LARGE SCALE GENOMIC DNA]</scope>
</reference>
<dbReference type="GO" id="GO:0070681">
    <property type="term" value="P:glutaminyl-tRNAGln biosynthesis via transamidation"/>
    <property type="evidence" value="ECO:0007669"/>
    <property type="project" value="UniProtKB-UniRule"/>
</dbReference>
<organism evidence="7 8">
    <name type="scientific">Hondaea fermentalgiana</name>
    <dbReference type="NCBI Taxonomy" id="2315210"/>
    <lineage>
        <taxon>Eukaryota</taxon>
        <taxon>Sar</taxon>
        <taxon>Stramenopiles</taxon>
        <taxon>Bigyra</taxon>
        <taxon>Labyrinthulomycetes</taxon>
        <taxon>Thraustochytrida</taxon>
        <taxon>Thraustochytriidae</taxon>
        <taxon>Hondaea</taxon>
    </lineage>
</organism>
<dbReference type="GO" id="GO:0005739">
    <property type="term" value="C:mitochondrion"/>
    <property type="evidence" value="ECO:0007669"/>
    <property type="project" value="UniProtKB-SubCell"/>
</dbReference>
<gene>
    <name evidence="7" type="ORF">FCC1311_022792</name>
</gene>
<comment type="subunit">
    <text evidence="5">Subunit of the heterotrimeric GatCAB amidotransferase (AdT) complex, composed of A, B and C subunits.</text>
</comment>
<dbReference type="Gene3D" id="3.90.1300.10">
    <property type="entry name" value="Amidase signature (AS) domain"/>
    <property type="match status" value="1"/>
</dbReference>
<dbReference type="GO" id="GO:0030956">
    <property type="term" value="C:glutamyl-tRNA(Gln) amidotransferase complex"/>
    <property type="evidence" value="ECO:0007669"/>
    <property type="project" value="UniProtKB-UniRule"/>
</dbReference>
<dbReference type="GO" id="GO:0016740">
    <property type="term" value="F:transferase activity"/>
    <property type="evidence" value="ECO:0007669"/>
    <property type="project" value="UniProtKB-KW"/>
</dbReference>
<evidence type="ECO:0000256" key="5">
    <source>
        <dbReference type="HAMAP-Rule" id="MF_03150"/>
    </source>
</evidence>
<dbReference type="Pfam" id="PF01425">
    <property type="entry name" value="Amidase"/>
    <property type="match status" value="1"/>
</dbReference>
<protein>
    <recommendedName>
        <fullName evidence="5">Glutamyl-tRNA(Gln) amidotransferase subunit A, mitochondrial</fullName>
        <shortName evidence="5">Glu-AdT subunit A</shortName>
        <ecNumber evidence="5">6.3.5.7</ecNumber>
    </recommendedName>
</protein>
<evidence type="ECO:0000256" key="2">
    <source>
        <dbReference type="ARBA" id="ARBA00022741"/>
    </source>
</evidence>
<keyword evidence="3 5" id="KW-0067">ATP-binding</keyword>
<keyword evidence="8" id="KW-1185">Reference proteome</keyword>
<dbReference type="EC" id="6.3.5.7" evidence="5"/>
<dbReference type="GO" id="GO:0050567">
    <property type="term" value="F:glutaminyl-tRNA synthase (glutamine-hydrolyzing) activity"/>
    <property type="evidence" value="ECO:0007669"/>
    <property type="project" value="UniProtKB-UniRule"/>
</dbReference>
<name>A0A2R5G6W8_9STRA</name>
<dbReference type="GO" id="GO:0032543">
    <property type="term" value="P:mitochondrial translation"/>
    <property type="evidence" value="ECO:0007669"/>
    <property type="project" value="UniProtKB-UniRule"/>
</dbReference>
<dbReference type="EMBL" id="BEYU01000018">
    <property type="protein sequence ID" value="GBG26059.1"/>
    <property type="molecule type" value="Genomic_DNA"/>
</dbReference>
<dbReference type="InterPro" id="IPR000120">
    <property type="entry name" value="Amidase"/>
</dbReference>
<dbReference type="Proteomes" id="UP000241890">
    <property type="component" value="Unassembled WGS sequence"/>
</dbReference>
<evidence type="ECO:0000313" key="7">
    <source>
        <dbReference type="EMBL" id="GBG26059.1"/>
    </source>
</evidence>